<accession>A0A6L5GBX7</accession>
<dbReference type="AlphaFoldDB" id="A0A6L5GBX7"/>
<dbReference type="InterPro" id="IPR000182">
    <property type="entry name" value="GNAT_dom"/>
</dbReference>
<dbReference type="InterPro" id="IPR016181">
    <property type="entry name" value="Acyl_CoA_acyltransferase"/>
</dbReference>
<dbReference type="InterPro" id="IPR050680">
    <property type="entry name" value="YpeA/RimI_acetyltransf"/>
</dbReference>
<evidence type="ECO:0000256" key="5">
    <source>
        <dbReference type="SAM" id="MobiDB-lite"/>
    </source>
</evidence>
<dbReference type="GO" id="GO:0008080">
    <property type="term" value="F:N-acetyltransferase activity"/>
    <property type="evidence" value="ECO:0007669"/>
    <property type="project" value="InterPro"/>
</dbReference>
<dbReference type="PANTHER" id="PTHR43420:SF44">
    <property type="entry name" value="ACETYLTRANSFERASE YPEA"/>
    <property type="match status" value="1"/>
</dbReference>
<dbReference type="CDD" id="cd04301">
    <property type="entry name" value="NAT_SF"/>
    <property type="match status" value="1"/>
</dbReference>
<comment type="similarity">
    <text evidence="1">Belongs to the acetyltransferase family. RimI subfamily.</text>
</comment>
<protein>
    <submittedName>
        <fullName evidence="7">Ribosomal-protein-alanine N-acetyltransferase</fullName>
    </submittedName>
</protein>
<dbReference type="NCBIfam" id="TIGR01575">
    <property type="entry name" value="rimI"/>
    <property type="match status" value="1"/>
</dbReference>
<evidence type="ECO:0000256" key="4">
    <source>
        <dbReference type="ARBA" id="ARBA00023315"/>
    </source>
</evidence>
<keyword evidence="2" id="KW-0963">Cytoplasm</keyword>
<evidence type="ECO:0000256" key="1">
    <source>
        <dbReference type="ARBA" id="ARBA00005395"/>
    </source>
</evidence>
<evidence type="ECO:0000259" key="6">
    <source>
        <dbReference type="PROSITE" id="PS51186"/>
    </source>
</evidence>
<comment type="caution">
    <text evidence="7">The sequence shown here is derived from an EMBL/GenBank/DDBJ whole genome shotgun (WGS) entry which is preliminary data.</text>
</comment>
<evidence type="ECO:0000256" key="3">
    <source>
        <dbReference type="ARBA" id="ARBA00022679"/>
    </source>
</evidence>
<dbReference type="PANTHER" id="PTHR43420">
    <property type="entry name" value="ACETYLTRANSFERASE"/>
    <property type="match status" value="1"/>
</dbReference>
<gene>
    <name evidence="7" type="primary">rimI</name>
    <name evidence="7" type="ORF">GFD30_16230</name>
</gene>
<evidence type="ECO:0000313" key="7">
    <source>
        <dbReference type="EMBL" id="MQM27110.1"/>
    </source>
</evidence>
<dbReference type="Pfam" id="PF00583">
    <property type="entry name" value="Acetyltransf_1"/>
    <property type="match status" value="1"/>
</dbReference>
<proteinExistence type="inferred from homology"/>
<evidence type="ECO:0000256" key="2">
    <source>
        <dbReference type="ARBA" id="ARBA00022490"/>
    </source>
</evidence>
<organism evidence="7 8">
    <name type="scientific">Glycomyces albidus</name>
    <dbReference type="NCBI Taxonomy" id="2656774"/>
    <lineage>
        <taxon>Bacteria</taxon>
        <taxon>Bacillati</taxon>
        <taxon>Actinomycetota</taxon>
        <taxon>Actinomycetes</taxon>
        <taxon>Glycomycetales</taxon>
        <taxon>Glycomycetaceae</taxon>
        <taxon>Glycomyces</taxon>
    </lineage>
</organism>
<feature type="domain" description="N-acetyltransferase" evidence="6">
    <location>
        <begin position="58"/>
        <end position="206"/>
    </location>
</feature>
<dbReference type="EMBL" id="WIAO01000020">
    <property type="protein sequence ID" value="MQM27110.1"/>
    <property type="molecule type" value="Genomic_DNA"/>
</dbReference>
<keyword evidence="4" id="KW-0012">Acyltransferase</keyword>
<keyword evidence="3 7" id="KW-0808">Transferase</keyword>
<dbReference type="Proteomes" id="UP000477750">
    <property type="component" value="Unassembled WGS sequence"/>
</dbReference>
<keyword evidence="8" id="KW-1185">Reference proteome</keyword>
<evidence type="ECO:0000313" key="8">
    <source>
        <dbReference type="Proteomes" id="UP000477750"/>
    </source>
</evidence>
<dbReference type="SUPFAM" id="SSF55729">
    <property type="entry name" value="Acyl-CoA N-acyltransferases (Nat)"/>
    <property type="match status" value="1"/>
</dbReference>
<feature type="compositionally biased region" description="Low complexity" evidence="5">
    <location>
        <begin position="91"/>
        <end position="103"/>
    </location>
</feature>
<reference evidence="7 8" key="1">
    <citation type="submission" date="2019-10" db="EMBL/GenBank/DDBJ databases">
        <title>Glycomyces albidus sp. nov., a novel actinomycete isolated from rhizosphere soil of wheat (Triticum aestivum L.).</title>
        <authorList>
            <person name="Qian L."/>
        </authorList>
    </citation>
    <scope>NUCLEOTIDE SEQUENCE [LARGE SCALE GENOMIC DNA]</scope>
    <source>
        <strain evidence="7 8">NEAU-7082</strain>
    </source>
</reference>
<feature type="region of interest" description="Disordered" evidence="5">
    <location>
        <begin position="71"/>
        <end position="107"/>
    </location>
</feature>
<dbReference type="RefSeq" id="WP_153026254.1">
    <property type="nucleotide sequence ID" value="NZ_WIAO01000020.1"/>
</dbReference>
<name>A0A6L5GBX7_9ACTN</name>
<sequence length="206" mass="22032">MNGDFRIGRVRWWHLSAMARMESAIFGPEAWSEGLLWSELAAGHDYRALFDVAVPGHAVADRAEFGGADPGSALSDRAAGAPASADRTPGADDSAGSGAADRASGGRDADGRIAGYAGTAFTDTEAWINNIAVDEAYRRRGVASMLMDDLLARARAHGAKSVFLEVAVDNVPAQRLYDRYGFYGIGVRKNYYQHTGTDAAVMRMDL</sequence>
<dbReference type="InterPro" id="IPR006464">
    <property type="entry name" value="AcTrfase_RimI/Ard1"/>
</dbReference>
<dbReference type="Gene3D" id="3.40.630.30">
    <property type="match status" value="1"/>
</dbReference>
<dbReference type="PROSITE" id="PS51186">
    <property type="entry name" value="GNAT"/>
    <property type="match status" value="1"/>
</dbReference>